<keyword evidence="11" id="KW-1185">Reference proteome</keyword>
<dbReference type="InterPro" id="IPR026030">
    <property type="entry name" value="Pur-cyt_permease_Fcy2/21/22"/>
</dbReference>
<evidence type="ECO:0008006" key="12">
    <source>
        <dbReference type="Google" id="ProtNLM"/>
    </source>
</evidence>
<dbReference type="EMBL" id="QVQW01000010">
    <property type="protein sequence ID" value="RKU47288.1"/>
    <property type="molecule type" value="Genomic_DNA"/>
</dbReference>
<evidence type="ECO:0000256" key="9">
    <source>
        <dbReference type="SAM" id="Phobius"/>
    </source>
</evidence>
<dbReference type="GO" id="GO:0005886">
    <property type="term" value="C:plasma membrane"/>
    <property type="evidence" value="ECO:0007669"/>
    <property type="project" value="TreeGrafter"/>
</dbReference>
<evidence type="ECO:0000256" key="4">
    <source>
        <dbReference type="ARBA" id="ARBA00022692"/>
    </source>
</evidence>
<feature type="transmembrane region" description="Helical" evidence="9">
    <location>
        <begin position="119"/>
        <end position="144"/>
    </location>
</feature>
<feature type="transmembrane region" description="Helical" evidence="9">
    <location>
        <begin position="89"/>
        <end position="113"/>
    </location>
</feature>
<feature type="transmembrane region" description="Helical" evidence="9">
    <location>
        <begin position="294"/>
        <end position="316"/>
    </location>
</feature>
<dbReference type="AlphaFoldDB" id="A0A420YHC9"/>
<evidence type="ECO:0000256" key="1">
    <source>
        <dbReference type="ARBA" id="ARBA00004141"/>
    </source>
</evidence>
<keyword evidence="6 7" id="KW-0472">Membrane</keyword>
<evidence type="ECO:0000256" key="7">
    <source>
        <dbReference type="PIRNR" id="PIRNR002744"/>
    </source>
</evidence>
<dbReference type="OrthoDB" id="2116389at2759"/>
<keyword evidence="5 9" id="KW-1133">Transmembrane helix</keyword>
<feature type="transmembrane region" description="Helical" evidence="9">
    <location>
        <begin position="386"/>
        <end position="406"/>
    </location>
</feature>
<evidence type="ECO:0000256" key="8">
    <source>
        <dbReference type="SAM" id="MobiDB-lite"/>
    </source>
</evidence>
<dbReference type="Pfam" id="PF02133">
    <property type="entry name" value="Transp_cyt_pur"/>
    <property type="match status" value="1"/>
</dbReference>
<feature type="region of interest" description="Disordered" evidence="8">
    <location>
        <begin position="1"/>
        <end position="25"/>
    </location>
</feature>
<feature type="transmembrane region" description="Helical" evidence="9">
    <location>
        <begin position="418"/>
        <end position="439"/>
    </location>
</feature>
<dbReference type="Proteomes" id="UP000275385">
    <property type="component" value="Unassembled WGS sequence"/>
</dbReference>
<evidence type="ECO:0000256" key="5">
    <source>
        <dbReference type="ARBA" id="ARBA00022989"/>
    </source>
</evidence>
<feature type="transmembrane region" description="Helical" evidence="9">
    <location>
        <begin position="259"/>
        <end position="282"/>
    </location>
</feature>
<dbReference type="InterPro" id="IPR001248">
    <property type="entry name" value="Pur-cyt_permease"/>
</dbReference>
<protein>
    <recommendedName>
        <fullName evidence="12">Purine-cytosine permease</fullName>
    </recommendedName>
</protein>
<accession>A0A420YHC9</accession>
<dbReference type="STRING" id="177199.A0A420YHC9"/>
<comment type="similarity">
    <text evidence="2 7">Belongs to the purine-cytosine permease (2.A.39) family.</text>
</comment>
<feature type="transmembrane region" description="Helical" evidence="9">
    <location>
        <begin position="228"/>
        <end position="247"/>
    </location>
</feature>
<feature type="transmembrane region" description="Helical" evidence="9">
    <location>
        <begin position="495"/>
        <end position="511"/>
    </location>
</feature>
<dbReference type="GO" id="GO:0022857">
    <property type="term" value="F:transmembrane transporter activity"/>
    <property type="evidence" value="ECO:0007669"/>
    <property type="project" value="InterPro"/>
</dbReference>
<feature type="transmembrane region" description="Helical" evidence="9">
    <location>
        <begin position="195"/>
        <end position="216"/>
    </location>
</feature>
<proteinExistence type="inferred from homology"/>
<evidence type="ECO:0000256" key="3">
    <source>
        <dbReference type="ARBA" id="ARBA00022448"/>
    </source>
</evidence>
<keyword evidence="4 9" id="KW-0812">Transmembrane</keyword>
<reference evidence="10 11" key="1">
    <citation type="submission" date="2018-08" db="EMBL/GenBank/DDBJ databases">
        <title>Draft genome of the lignicolous fungus Coniochaeta pulveracea.</title>
        <authorList>
            <person name="Borstlap C.J."/>
            <person name="De Witt R.N."/>
            <person name="Botha A."/>
            <person name="Volschenk H."/>
        </authorList>
    </citation>
    <scope>NUCLEOTIDE SEQUENCE [LARGE SCALE GENOMIC DNA]</scope>
    <source>
        <strain evidence="10 11">CAB683</strain>
    </source>
</reference>
<evidence type="ECO:0000256" key="2">
    <source>
        <dbReference type="ARBA" id="ARBA00008974"/>
    </source>
</evidence>
<feature type="transmembrane region" description="Helical" evidence="9">
    <location>
        <begin position="156"/>
        <end position="183"/>
    </location>
</feature>
<evidence type="ECO:0000313" key="10">
    <source>
        <dbReference type="EMBL" id="RKU47288.1"/>
    </source>
</evidence>
<organism evidence="10 11">
    <name type="scientific">Coniochaeta pulveracea</name>
    <dbReference type="NCBI Taxonomy" id="177199"/>
    <lineage>
        <taxon>Eukaryota</taxon>
        <taxon>Fungi</taxon>
        <taxon>Dikarya</taxon>
        <taxon>Ascomycota</taxon>
        <taxon>Pezizomycotina</taxon>
        <taxon>Sordariomycetes</taxon>
        <taxon>Sordariomycetidae</taxon>
        <taxon>Coniochaetales</taxon>
        <taxon>Coniochaetaceae</taxon>
        <taxon>Coniochaeta</taxon>
    </lineage>
</organism>
<evidence type="ECO:0000313" key="11">
    <source>
        <dbReference type="Proteomes" id="UP000275385"/>
    </source>
</evidence>
<comment type="subcellular location">
    <subcellularLocation>
        <location evidence="1">Membrane</location>
        <topology evidence="1">Multi-pass membrane protein</topology>
    </subcellularLocation>
</comment>
<dbReference type="PANTHER" id="PTHR31806">
    <property type="entry name" value="PURINE-CYTOSINE PERMEASE FCY2-RELATED"/>
    <property type="match status" value="1"/>
</dbReference>
<dbReference type="Gene3D" id="1.10.4160.10">
    <property type="entry name" value="Hydantoin permease"/>
    <property type="match status" value="1"/>
</dbReference>
<sequence>MASTHSLDMGDSPPPHDVEKQTQVLDAQRTSRESGFFSFLKVKQGEVYEIDAEKNPKWYQRLLDAGAEENGIKPIPLSQRTNTNYDNMFTMFFTCLLCLLPIPTGMLATLTFGMRLRDAALVILFFAMITCTPPAFMAVAGPHTGLRQQVQARYSFGLYLATIPLILNAATVTGFSLVSAVVGGQAIASLNPDNVSVNVGIVIVCLISFGATLMGYRALHFWERWTWIPALISLVIAVGCGGKYLHLQSDVPPSTAPQVLSYAGLIAGYFLTFGGTASDYFVYHNPQKASKLKMFSYVYLGFFIPSVPLLILGAAIGGAVPQVPSWAAAYEISGVGGVFYEMLTPAGGFGKFIMVLLALSVIGNIAISMYSVALNCQMLLPFFARIPRFFFTIAVFAVMIPCSIKAAEQWEESLENLLAMIGYWAGCFDAVLIVEMLVFRRMDYSSYEHAIWNVGRKLPSGLAAIGASILSFGLVIPGMAEVWYTGPIAKHTGDIGFELAFVLTALLYLPLRSLEIRIRGHL</sequence>
<dbReference type="PIRSF" id="PIRSF002744">
    <property type="entry name" value="Pur-cyt_permease"/>
    <property type="match status" value="1"/>
</dbReference>
<name>A0A420YHC9_9PEZI</name>
<dbReference type="PANTHER" id="PTHR31806:SF5">
    <property type="entry name" value="PURINE-CYTOSINE PERMEASE FCY21"/>
    <property type="match status" value="1"/>
</dbReference>
<feature type="transmembrane region" description="Helical" evidence="9">
    <location>
        <begin position="460"/>
        <end position="483"/>
    </location>
</feature>
<feature type="transmembrane region" description="Helical" evidence="9">
    <location>
        <begin position="352"/>
        <end position="374"/>
    </location>
</feature>
<gene>
    <name evidence="10" type="ORF">DL546_009219</name>
</gene>
<evidence type="ECO:0000256" key="6">
    <source>
        <dbReference type="ARBA" id="ARBA00023136"/>
    </source>
</evidence>
<keyword evidence="3 7" id="KW-0813">Transport</keyword>
<comment type="caution">
    <text evidence="10">The sequence shown here is derived from an EMBL/GenBank/DDBJ whole genome shotgun (WGS) entry which is preliminary data.</text>
</comment>